<feature type="compositionally biased region" description="Pro residues" evidence="11">
    <location>
        <begin position="279"/>
        <end position="291"/>
    </location>
</feature>
<dbReference type="InParanoid" id="A0A7N4PQQ9"/>
<feature type="region of interest" description="Disordered" evidence="11">
    <location>
        <begin position="57"/>
        <end position="114"/>
    </location>
</feature>
<organism evidence="12 13">
    <name type="scientific">Sarcophilus harrisii</name>
    <name type="common">Tasmanian devil</name>
    <name type="synonym">Sarcophilus laniarius</name>
    <dbReference type="NCBI Taxonomy" id="9305"/>
    <lineage>
        <taxon>Eukaryota</taxon>
        <taxon>Metazoa</taxon>
        <taxon>Chordata</taxon>
        <taxon>Craniata</taxon>
        <taxon>Vertebrata</taxon>
        <taxon>Euteleostomi</taxon>
        <taxon>Mammalia</taxon>
        <taxon>Metatheria</taxon>
        <taxon>Dasyuromorphia</taxon>
        <taxon>Dasyuridae</taxon>
        <taxon>Sarcophilus</taxon>
    </lineage>
</organism>
<dbReference type="InterPro" id="IPR036770">
    <property type="entry name" value="Ankyrin_rpt-contain_sf"/>
</dbReference>
<gene>
    <name evidence="12" type="primary">KANK4</name>
</gene>
<protein>
    <recommendedName>
        <fullName evidence="7">KN motif and ankyrin repeat domain-containing protein 4</fullName>
    </recommendedName>
    <alternativeName>
        <fullName evidence="8">Ankyrin repeat domain-containing protein 38</fullName>
    </alternativeName>
</protein>
<dbReference type="Pfam" id="PF12796">
    <property type="entry name" value="Ank_2"/>
    <property type="match status" value="2"/>
</dbReference>
<dbReference type="PANTHER" id="PTHR24168:SF24">
    <property type="entry name" value="KN MOTIF AND ANKYRIN REPEAT DOMAIN-CONTAINING PROTEIN 4"/>
    <property type="match status" value="1"/>
</dbReference>
<feature type="region of interest" description="Disordered" evidence="11">
    <location>
        <begin position="573"/>
        <end position="707"/>
    </location>
</feature>
<evidence type="ECO:0000313" key="12">
    <source>
        <dbReference type="Ensembl" id="ENSSHAP00000042177.1"/>
    </source>
</evidence>
<feature type="compositionally biased region" description="Pro residues" evidence="11">
    <location>
        <begin position="438"/>
        <end position="452"/>
    </location>
</feature>
<dbReference type="SUPFAM" id="SSF48403">
    <property type="entry name" value="Ankyrin repeat"/>
    <property type="match status" value="1"/>
</dbReference>
<feature type="compositionally biased region" description="Gly residues" evidence="11">
    <location>
        <begin position="482"/>
        <end position="492"/>
    </location>
</feature>
<feature type="repeat" description="ANK" evidence="9">
    <location>
        <begin position="856"/>
        <end position="888"/>
    </location>
</feature>
<dbReference type="SMART" id="SM00248">
    <property type="entry name" value="ANK"/>
    <property type="match status" value="4"/>
</dbReference>
<proteinExistence type="predicted"/>
<evidence type="ECO:0000256" key="4">
    <source>
        <dbReference type="ARBA" id="ARBA00023043"/>
    </source>
</evidence>
<feature type="region of interest" description="Disordered" evidence="11">
    <location>
        <begin position="434"/>
        <end position="517"/>
    </location>
</feature>
<dbReference type="GO" id="GO:0030837">
    <property type="term" value="P:negative regulation of actin filament polymerization"/>
    <property type="evidence" value="ECO:0007669"/>
    <property type="project" value="InterPro"/>
</dbReference>
<keyword evidence="3" id="KW-0677">Repeat</keyword>
<dbReference type="GO" id="GO:0005829">
    <property type="term" value="C:cytosol"/>
    <property type="evidence" value="ECO:0007669"/>
    <property type="project" value="Ensembl"/>
</dbReference>
<comment type="subcellular location">
    <subcellularLocation>
        <location evidence="1">Cytoplasm</location>
    </subcellularLocation>
</comment>
<evidence type="ECO:0000256" key="5">
    <source>
        <dbReference type="ARBA" id="ARBA00023054"/>
    </source>
</evidence>
<evidence type="ECO:0000256" key="6">
    <source>
        <dbReference type="ARBA" id="ARBA00059781"/>
    </source>
</evidence>
<dbReference type="FunCoup" id="A0A7N4PQQ9">
    <property type="interactions" value="335"/>
</dbReference>
<dbReference type="Ensembl" id="ENSSHAT00000047350.1">
    <property type="protein sequence ID" value="ENSSHAP00000042177.1"/>
    <property type="gene ID" value="ENSSHAG00000020475.1"/>
</dbReference>
<evidence type="ECO:0000256" key="7">
    <source>
        <dbReference type="ARBA" id="ARBA00069254"/>
    </source>
</evidence>
<dbReference type="Pfam" id="PF12075">
    <property type="entry name" value="KN_motif"/>
    <property type="match status" value="1"/>
</dbReference>
<evidence type="ECO:0000313" key="13">
    <source>
        <dbReference type="Proteomes" id="UP000007648"/>
    </source>
</evidence>
<reference evidence="12 13" key="1">
    <citation type="journal article" date="2011" name="Proc. Natl. Acad. Sci. U.S.A.">
        <title>Genetic diversity and population structure of the endangered marsupial Sarcophilus harrisii (Tasmanian devil).</title>
        <authorList>
            <person name="Miller W."/>
            <person name="Hayes V.M."/>
            <person name="Ratan A."/>
            <person name="Petersen D.C."/>
            <person name="Wittekindt N.E."/>
            <person name="Miller J."/>
            <person name="Walenz B."/>
            <person name="Knight J."/>
            <person name="Qi J."/>
            <person name="Zhao F."/>
            <person name="Wang Q."/>
            <person name="Bedoya-Reina O.C."/>
            <person name="Katiyar N."/>
            <person name="Tomsho L.P."/>
            <person name="Kasson L.M."/>
            <person name="Hardie R.A."/>
            <person name="Woodbridge P."/>
            <person name="Tindall E.A."/>
            <person name="Bertelsen M.F."/>
            <person name="Dixon D."/>
            <person name="Pyecroft S."/>
            <person name="Helgen K.M."/>
            <person name="Lesk A.M."/>
            <person name="Pringle T.H."/>
            <person name="Patterson N."/>
            <person name="Zhang Y."/>
            <person name="Kreiss A."/>
            <person name="Woods G.M."/>
            <person name="Jones M.E."/>
            <person name="Schuster S.C."/>
        </authorList>
    </citation>
    <scope>NUCLEOTIDE SEQUENCE [LARGE SCALE GENOMIC DNA]</scope>
</reference>
<dbReference type="GeneTree" id="ENSGT00940000158468"/>
<evidence type="ECO:0000256" key="10">
    <source>
        <dbReference type="SAM" id="Coils"/>
    </source>
</evidence>
<name>A0A7N4PQQ9_SARHA</name>
<keyword evidence="13" id="KW-1185">Reference proteome</keyword>
<evidence type="ECO:0000256" key="1">
    <source>
        <dbReference type="ARBA" id="ARBA00004496"/>
    </source>
</evidence>
<keyword evidence="4 9" id="KW-0040">ANK repeat</keyword>
<keyword evidence="2" id="KW-0963">Cytoplasm</keyword>
<dbReference type="PANTHER" id="PTHR24168">
    <property type="entry name" value="KN MOTIF AND ANKYRIN REPEAT DOMAIN-CONTAINING"/>
    <property type="match status" value="1"/>
</dbReference>
<reference evidence="12" key="2">
    <citation type="submission" date="2025-08" db="UniProtKB">
        <authorList>
            <consortium name="Ensembl"/>
        </authorList>
    </citation>
    <scope>IDENTIFICATION</scope>
</reference>
<feature type="region of interest" description="Disordered" evidence="11">
    <location>
        <begin position="1"/>
        <end position="27"/>
    </location>
</feature>
<keyword evidence="5 10" id="KW-0175">Coiled coil</keyword>
<feature type="region of interest" description="Disordered" evidence="11">
    <location>
        <begin position="156"/>
        <end position="298"/>
    </location>
</feature>
<feature type="compositionally biased region" description="Basic and acidic residues" evidence="11">
    <location>
        <begin position="226"/>
        <end position="236"/>
    </location>
</feature>
<evidence type="ECO:0000256" key="3">
    <source>
        <dbReference type="ARBA" id="ARBA00022737"/>
    </source>
</evidence>
<evidence type="ECO:0000256" key="9">
    <source>
        <dbReference type="PROSITE-ProRule" id="PRU00023"/>
    </source>
</evidence>
<dbReference type="FunFam" id="1.25.40.20:FF:000135">
    <property type="entry name" value="KN motif and ankyrin repeat domains 4"/>
    <property type="match status" value="1"/>
</dbReference>
<dbReference type="GO" id="GO:0015630">
    <property type="term" value="C:microtubule cytoskeleton"/>
    <property type="evidence" value="ECO:0007669"/>
    <property type="project" value="Ensembl"/>
</dbReference>
<dbReference type="AlphaFoldDB" id="A0A7N4PQQ9"/>
<feature type="coiled-coil region" evidence="10">
    <location>
        <begin position="344"/>
        <end position="399"/>
    </location>
</feature>
<dbReference type="PROSITE" id="PS50088">
    <property type="entry name" value="ANK_REPEAT"/>
    <property type="match status" value="3"/>
</dbReference>
<sequence>MEQPEAGEPAPPQGDREKEPAKAHPYSVETPYGFHLDLDFLKYVDDIEKGNTMKRIHVRRKAKQPKFSTLPRNFSLPDSGARPPVAPAPQALGLPAKGSEELPGDQPAAGGGEVSYRRRVLLAEAIRQAEAAEAEPDGGRGRPQLLRAASMPVTLLQAKASDEQSPGCALPEPLPLPQTLEEGAFSEGAFGPAEGFSDPHSRSPLASTQPQAKELAGLGPGVPNLVRDRPEHRDREEEPEDHICPPSQDPFPQDLPVVLESTEEELKAPEAELAATPGTPTPSPPPLPSPIPENGFPPEIELNISEILPPPPVEVNVRSIGVRVTEENLGLEPRTSEAAAVTWASALRHQIAFLERELSKKTEELERARAALRQQGEELRSKELSIQELVGAVAQLEARLSPGRAPGSRSDASVNTDPVSEACDKSVLAQLPVHAEAGPPPEGSPRELPPQEPGASPARPNHSYLSTELKIEEQDAEQEGGPQEGAHGGLGGSPSSLGTEGSSPGTEPRSSTPDITIGQYVKKIQELLHEQWTCLEHGYPELANAIKQPASKLSSIQSQLVSSLNLLLSAYSAQSPPEQEGASSGPPVPEISPSTSLKSIMKKRDYGFRAGGNGTKKNLQFVGVNGGYETTSSEETSGEDSASEGCSDSEADKKGPGPERKPGRAAEQGQQPVPGTGESTRSTGRESSTGGGEVAAAGTHHKSERYKPSEEFLSGCHLLSRHLPEVWSTTDQQLRQSLNAVSQEWFRVSSRKSSSPSIVAAYLREFQPSDPDFLKLLVNLADDNGNTALHYSVSHSNFPIVKLLLETGVCDVDRQNKAGYTAVMITPLASAETDEDMDVVGKLLKQGNVNIQAAQGGQTALMLGVSHDRGDMVKALLTCRADVNLQDHNGTTALMVATRHGHADMVKLLLAHPGCDAALTDKVRGLAALWTLLMGAFSLVSLREGGELREGEGGFLRGDRRFPGNRERLLGREPIQPESCLKVAPKGALIESFDVHFSQTKPVVFTPM</sequence>
<evidence type="ECO:0000256" key="2">
    <source>
        <dbReference type="ARBA" id="ARBA00022490"/>
    </source>
</evidence>
<feature type="repeat" description="ANK" evidence="9">
    <location>
        <begin position="889"/>
        <end position="910"/>
    </location>
</feature>
<feature type="compositionally biased region" description="Basic and acidic residues" evidence="11">
    <location>
        <begin position="650"/>
        <end position="664"/>
    </location>
</feature>
<evidence type="ECO:0000256" key="8">
    <source>
        <dbReference type="ARBA" id="ARBA00078857"/>
    </source>
</evidence>
<feature type="region of interest" description="Disordered" evidence="11">
    <location>
        <begin position="401"/>
        <end position="421"/>
    </location>
</feature>
<dbReference type="Gene3D" id="1.25.40.20">
    <property type="entry name" value="Ankyrin repeat-containing domain"/>
    <property type="match status" value="1"/>
</dbReference>
<dbReference type="Proteomes" id="UP000007648">
    <property type="component" value="Unassembled WGS sequence"/>
</dbReference>
<comment type="function">
    <text evidence="6">May be involved in the control of cytoskeleton formation by regulating actin polymerization.</text>
</comment>
<dbReference type="InterPro" id="IPR002110">
    <property type="entry name" value="Ankyrin_rpt"/>
</dbReference>
<reference evidence="12" key="3">
    <citation type="submission" date="2025-09" db="UniProtKB">
        <authorList>
            <consortium name="Ensembl"/>
        </authorList>
    </citation>
    <scope>IDENTIFICATION</scope>
</reference>
<feature type="compositionally biased region" description="Low complexity" evidence="11">
    <location>
        <begin position="675"/>
        <end position="688"/>
    </location>
</feature>
<dbReference type="InterPro" id="IPR047184">
    <property type="entry name" value="KANK1-4"/>
</dbReference>
<accession>A0A7N4PQQ9</accession>
<feature type="repeat" description="ANK" evidence="9">
    <location>
        <begin position="784"/>
        <end position="809"/>
    </location>
</feature>
<dbReference type="InterPro" id="IPR021939">
    <property type="entry name" value="KN_motif"/>
</dbReference>
<feature type="compositionally biased region" description="Low complexity" evidence="11">
    <location>
        <begin position="493"/>
        <end position="507"/>
    </location>
</feature>
<dbReference type="PROSITE" id="PS50297">
    <property type="entry name" value="ANK_REP_REGION"/>
    <property type="match status" value="2"/>
</dbReference>
<evidence type="ECO:0000256" key="11">
    <source>
        <dbReference type="SAM" id="MobiDB-lite"/>
    </source>
</evidence>